<dbReference type="Gene3D" id="3.40.50.720">
    <property type="entry name" value="NAD(P)-binding Rossmann-like Domain"/>
    <property type="match status" value="1"/>
</dbReference>
<dbReference type="GO" id="GO:0034220">
    <property type="term" value="P:monoatomic ion transmembrane transport"/>
    <property type="evidence" value="ECO:0007669"/>
    <property type="project" value="UniProtKB-KW"/>
</dbReference>
<dbReference type="RefSeq" id="WP_188596045.1">
    <property type="nucleotide sequence ID" value="NZ_BMNL01000002.1"/>
</dbReference>
<dbReference type="InterPro" id="IPR050721">
    <property type="entry name" value="Trk_Ktr_HKT_K-transport"/>
</dbReference>
<dbReference type="AlphaFoldDB" id="A0A830GT13"/>
<dbReference type="Pfam" id="PF02254">
    <property type="entry name" value="TrkA_N"/>
    <property type="match status" value="1"/>
</dbReference>
<evidence type="ECO:0000313" key="4">
    <source>
        <dbReference type="EMBL" id="GGP20080.1"/>
    </source>
</evidence>
<accession>A0A830GT13</accession>
<evidence type="ECO:0000256" key="2">
    <source>
        <dbReference type="SAM" id="Phobius"/>
    </source>
</evidence>
<dbReference type="EMBL" id="BMNL01000002">
    <property type="protein sequence ID" value="GGP20080.1"/>
    <property type="molecule type" value="Genomic_DNA"/>
</dbReference>
<dbReference type="SUPFAM" id="SSF51735">
    <property type="entry name" value="NAD(P)-binding Rossmann-fold domains"/>
    <property type="match status" value="1"/>
</dbReference>
<keyword evidence="2" id="KW-1133">Transmembrane helix</keyword>
<dbReference type="Proteomes" id="UP000610960">
    <property type="component" value="Unassembled WGS sequence"/>
</dbReference>
<feature type="transmembrane region" description="Helical" evidence="2">
    <location>
        <begin position="87"/>
        <end position="108"/>
    </location>
</feature>
<keyword evidence="2" id="KW-0812">Transmembrane</keyword>
<dbReference type="Gene3D" id="1.10.287.70">
    <property type="match status" value="1"/>
</dbReference>
<dbReference type="SUPFAM" id="SSF81324">
    <property type="entry name" value="Voltage-gated potassium channels"/>
    <property type="match status" value="1"/>
</dbReference>
<dbReference type="PROSITE" id="PS51201">
    <property type="entry name" value="RCK_N"/>
    <property type="match status" value="1"/>
</dbReference>
<evidence type="ECO:0000259" key="3">
    <source>
        <dbReference type="PROSITE" id="PS51201"/>
    </source>
</evidence>
<sequence>MPVIQLNTYRLMKRIRRALRSVIMYAILMFIAVLFLGALGIYLVEYGHNPNIKNFFDAVWFVMETITTVGYGDIVPQTTIGRVVDMVIMPIGIAVISILTASIATLLTERAMERVNGMKSSSKGDHVIILGEPDRAINLVKALTKLMEDSGKFIDVVYVSELDKPPNLPKDVEFIKGNPTLKDTLIRANIDEAASLMILPQGDVASADAKTLMEVIVARSINPNLYIVAELLDENNAEYALKAGANEAIAVGSLTTIAVATEAIYKGSLRAVMRLLRGDSEISVISSSEYAGLSFRDALIKVRERESGILIGILGDNNEALISPSDELIIKPSHELIVIKSAKAVKRAAP</sequence>
<keyword evidence="4" id="KW-0407">Ion channel</keyword>
<dbReference type="GO" id="GO:0005886">
    <property type="term" value="C:plasma membrane"/>
    <property type="evidence" value="ECO:0007669"/>
    <property type="project" value="UniProtKB-SubCell"/>
</dbReference>
<reference evidence="4" key="2">
    <citation type="submission" date="2020-09" db="EMBL/GenBank/DDBJ databases">
        <authorList>
            <person name="Sun Q."/>
            <person name="Ohkuma M."/>
        </authorList>
    </citation>
    <scope>NUCLEOTIDE SEQUENCE</scope>
    <source>
        <strain evidence="4">JCM 10088</strain>
    </source>
</reference>
<keyword evidence="5" id="KW-1185">Reference proteome</keyword>
<dbReference type="PANTHER" id="PTHR43833:SF9">
    <property type="entry name" value="POTASSIUM CHANNEL PROTEIN YUGO-RELATED"/>
    <property type="match status" value="1"/>
</dbReference>
<gene>
    <name evidence="4" type="primary">kch</name>
    <name evidence="4" type="ORF">GCM10007981_06710</name>
</gene>
<feature type="domain" description="RCK N-terminal" evidence="3">
    <location>
        <begin position="124"/>
        <end position="250"/>
    </location>
</feature>
<proteinExistence type="predicted"/>
<name>A0A830GT13_9CREN</name>
<reference evidence="4" key="1">
    <citation type="journal article" date="2014" name="Int. J. Syst. Evol. Microbiol.">
        <title>Complete genome sequence of Corynebacterium casei LMG S-19264T (=DSM 44701T), isolated from a smear-ripened cheese.</title>
        <authorList>
            <consortium name="US DOE Joint Genome Institute (JGI-PGF)"/>
            <person name="Walter F."/>
            <person name="Albersmeier A."/>
            <person name="Kalinowski J."/>
            <person name="Ruckert C."/>
        </authorList>
    </citation>
    <scope>NUCLEOTIDE SEQUENCE</scope>
    <source>
        <strain evidence="4">JCM 10088</strain>
    </source>
</reference>
<dbReference type="InterPro" id="IPR003148">
    <property type="entry name" value="RCK_N"/>
</dbReference>
<evidence type="ECO:0000313" key="5">
    <source>
        <dbReference type="Proteomes" id="UP000610960"/>
    </source>
</evidence>
<feature type="transmembrane region" description="Helical" evidence="2">
    <location>
        <begin position="21"/>
        <end position="44"/>
    </location>
</feature>
<keyword evidence="4" id="KW-0813">Transport</keyword>
<keyword evidence="4" id="KW-0406">Ion transport</keyword>
<evidence type="ECO:0000256" key="1">
    <source>
        <dbReference type="ARBA" id="ARBA00004651"/>
    </source>
</evidence>
<dbReference type="Pfam" id="PF07885">
    <property type="entry name" value="Ion_trans_2"/>
    <property type="match status" value="1"/>
</dbReference>
<organism evidence="4 5">
    <name type="scientific">Thermocladium modestius</name>
    <dbReference type="NCBI Taxonomy" id="62609"/>
    <lineage>
        <taxon>Archaea</taxon>
        <taxon>Thermoproteota</taxon>
        <taxon>Thermoprotei</taxon>
        <taxon>Thermoproteales</taxon>
        <taxon>Thermoproteaceae</taxon>
        <taxon>Thermocladium</taxon>
    </lineage>
</organism>
<dbReference type="PANTHER" id="PTHR43833">
    <property type="entry name" value="POTASSIUM CHANNEL PROTEIN 2-RELATED-RELATED"/>
    <property type="match status" value="1"/>
</dbReference>
<comment type="subcellular location">
    <subcellularLocation>
        <location evidence="1">Cell membrane</location>
        <topology evidence="1">Multi-pass membrane protein</topology>
    </subcellularLocation>
</comment>
<dbReference type="InterPro" id="IPR036291">
    <property type="entry name" value="NAD(P)-bd_dom_sf"/>
</dbReference>
<dbReference type="GO" id="GO:0006813">
    <property type="term" value="P:potassium ion transport"/>
    <property type="evidence" value="ECO:0007669"/>
    <property type="project" value="InterPro"/>
</dbReference>
<keyword evidence="2" id="KW-0472">Membrane</keyword>
<protein>
    <submittedName>
        <fullName evidence="4">Potassium channel protein</fullName>
    </submittedName>
</protein>
<comment type="caution">
    <text evidence="4">The sequence shown here is derived from an EMBL/GenBank/DDBJ whole genome shotgun (WGS) entry which is preliminary data.</text>
</comment>
<dbReference type="InterPro" id="IPR013099">
    <property type="entry name" value="K_chnl_dom"/>
</dbReference>
<dbReference type="OrthoDB" id="43518at2157"/>